<evidence type="ECO:0000256" key="3">
    <source>
        <dbReference type="SAM" id="Coils"/>
    </source>
</evidence>
<dbReference type="CDD" id="cd09272">
    <property type="entry name" value="RNase_HI_RT_Ty1"/>
    <property type="match status" value="1"/>
</dbReference>
<feature type="domain" description="Integrase catalytic" evidence="5">
    <location>
        <begin position="207"/>
        <end position="303"/>
    </location>
</feature>
<feature type="coiled-coil region" evidence="3">
    <location>
        <begin position="48"/>
        <end position="79"/>
    </location>
</feature>
<evidence type="ECO:0000313" key="6">
    <source>
        <dbReference type="EMBL" id="GEU35781.1"/>
    </source>
</evidence>
<proteinExistence type="predicted"/>
<dbReference type="AlphaFoldDB" id="A0A6L2JFL5"/>
<dbReference type="Pfam" id="PF13976">
    <property type="entry name" value="gag_pre-integrs"/>
    <property type="match status" value="1"/>
</dbReference>
<dbReference type="GO" id="GO:0015074">
    <property type="term" value="P:DNA integration"/>
    <property type="evidence" value="ECO:0007669"/>
    <property type="project" value="InterPro"/>
</dbReference>
<dbReference type="InterPro" id="IPR012337">
    <property type="entry name" value="RNaseH-like_sf"/>
</dbReference>
<dbReference type="EMBL" id="BKCJ010000730">
    <property type="protein sequence ID" value="GEU35781.1"/>
    <property type="molecule type" value="Genomic_DNA"/>
</dbReference>
<dbReference type="InterPro" id="IPR013103">
    <property type="entry name" value="RVT_2"/>
</dbReference>
<evidence type="ECO:0000256" key="2">
    <source>
        <dbReference type="ARBA" id="ARBA00022801"/>
    </source>
</evidence>
<dbReference type="Gene3D" id="3.30.420.10">
    <property type="entry name" value="Ribonuclease H-like superfamily/Ribonuclease H"/>
    <property type="match status" value="1"/>
</dbReference>
<dbReference type="GO" id="GO:0046872">
    <property type="term" value="F:metal ion binding"/>
    <property type="evidence" value="ECO:0007669"/>
    <property type="project" value="UniProtKB-KW"/>
</dbReference>
<keyword evidence="3" id="KW-0175">Coiled coil</keyword>
<accession>A0A6L2JFL5</accession>
<dbReference type="PROSITE" id="PS50994">
    <property type="entry name" value="INTEGRASE"/>
    <property type="match status" value="1"/>
</dbReference>
<dbReference type="InterPro" id="IPR036397">
    <property type="entry name" value="RNaseH_sf"/>
</dbReference>
<organism evidence="6">
    <name type="scientific">Tanacetum cinerariifolium</name>
    <name type="common">Dalmatian daisy</name>
    <name type="synonym">Chrysanthemum cinerariifolium</name>
    <dbReference type="NCBI Taxonomy" id="118510"/>
    <lineage>
        <taxon>Eukaryota</taxon>
        <taxon>Viridiplantae</taxon>
        <taxon>Streptophyta</taxon>
        <taxon>Embryophyta</taxon>
        <taxon>Tracheophyta</taxon>
        <taxon>Spermatophyta</taxon>
        <taxon>Magnoliopsida</taxon>
        <taxon>eudicotyledons</taxon>
        <taxon>Gunneridae</taxon>
        <taxon>Pentapetalae</taxon>
        <taxon>asterids</taxon>
        <taxon>campanulids</taxon>
        <taxon>Asterales</taxon>
        <taxon>Asteraceae</taxon>
        <taxon>Asteroideae</taxon>
        <taxon>Anthemideae</taxon>
        <taxon>Anthemidinae</taxon>
        <taxon>Tanacetum</taxon>
    </lineage>
</organism>
<reference evidence="6" key="1">
    <citation type="journal article" date="2019" name="Sci. Rep.">
        <title>Draft genome of Tanacetum cinerariifolium, the natural source of mosquito coil.</title>
        <authorList>
            <person name="Yamashiro T."/>
            <person name="Shiraishi A."/>
            <person name="Satake H."/>
            <person name="Nakayama K."/>
        </authorList>
    </citation>
    <scope>NUCLEOTIDE SEQUENCE</scope>
</reference>
<dbReference type="Pfam" id="PF07727">
    <property type="entry name" value="RVT_2"/>
    <property type="match status" value="1"/>
</dbReference>
<protein>
    <recommendedName>
        <fullName evidence="5">Integrase catalytic domain-containing protein</fullName>
    </recommendedName>
</protein>
<gene>
    <name evidence="6" type="ORF">Tci_007759</name>
</gene>
<dbReference type="InterPro" id="IPR025724">
    <property type="entry name" value="GAG-pre-integrase_dom"/>
</dbReference>
<evidence type="ECO:0000256" key="1">
    <source>
        <dbReference type="ARBA" id="ARBA00022723"/>
    </source>
</evidence>
<keyword evidence="2" id="KW-0378">Hydrolase</keyword>
<evidence type="ECO:0000259" key="5">
    <source>
        <dbReference type="PROSITE" id="PS50994"/>
    </source>
</evidence>
<keyword evidence="1" id="KW-0479">Metal-binding</keyword>
<evidence type="ECO:0000256" key="4">
    <source>
        <dbReference type="SAM" id="MobiDB-lite"/>
    </source>
</evidence>
<feature type="region of interest" description="Disordered" evidence="4">
    <location>
        <begin position="1"/>
        <end position="22"/>
    </location>
</feature>
<name>A0A6L2JFL5_TANCI</name>
<dbReference type="PANTHER" id="PTHR42648">
    <property type="entry name" value="TRANSPOSASE, PUTATIVE-RELATED"/>
    <property type="match status" value="1"/>
</dbReference>
<dbReference type="PANTHER" id="PTHR42648:SF18">
    <property type="entry name" value="RETROTRANSPOSON, UNCLASSIFIED-LIKE PROTEIN"/>
    <property type="match status" value="1"/>
</dbReference>
<dbReference type="InterPro" id="IPR001584">
    <property type="entry name" value="Integrase_cat-core"/>
</dbReference>
<dbReference type="SUPFAM" id="SSF53098">
    <property type="entry name" value="Ribonuclease H-like"/>
    <property type="match status" value="1"/>
</dbReference>
<dbReference type="InterPro" id="IPR039537">
    <property type="entry name" value="Retrotran_Ty1/copia-like"/>
</dbReference>
<sequence length="579" mass="67008">MVNSNVIPDSPDICDTNIQPNQNAKEYDDERVVLANLIANLKLDIDKNKKIQKQLKKANASLTQELKECKSTLKETNRTLGESNSTQDSCLIAPQNKQTDLETESPTQAWLWHRILSHLNFDYINLLLKKAMVIGLPELKYVKDQLCSSCELSKAKRTSFKTKIVPSSKGRLNLFHIDLCGHMRVESINGKKYILMIQRNLQAQVIIIRTDKGIKFLNKTLHAYFKEKRIEHQISTPRTPEHNGIVKRQNGTLVEAARMMRLAFKLPLFFWVEAITTACYTQNRSIIITTHEKTAYHIINDRKPTIRPIHIFSCTCYFTKDGENHDKMKEKGYTCIQQIQQLRHNKSWIFYSVLCTMIFLLQNQTPTTTVHAEENNNNQAADAHFKLYEFVNPFCTPEEVYVAQPDGFINPDHPEKVYRLKKALYGLKQALRARTLDSSILKRYLYQSGQDCTAMSSAEAEYATLSASCAQVMWMRTRLKDYGFNYNRIPLYYDSQSATSISCNPVQHSRTKHIHTRYHYIKEQVERCIIELYFVRTEYQLADMFTKALPEDRFQYIVRGTGIRCLTPAELKVLANESA</sequence>
<dbReference type="GO" id="GO:0016787">
    <property type="term" value="F:hydrolase activity"/>
    <property type="evidence" value="ECO:0007669"/>
    <property type="project" value="UniProtKB-KW"/>
</dbReference>
<dbReference type="GO" id="GO:0003676">
    <property type="term" value="F:nucleic acid binding"/>
    <property type="evidence" value="ECO:0007669"/>
    <property type="project" value="InterPro"/>
</dbReference>
<comment type="caution">
    <text evidence="6">The sequence shown here is derived from an EMBL/GenBank/DDBJ whole genome shotgun (WGS) entry which is preliminary data.</text>
</comment>